<dbReference type="EMBL" id="NWTK01000005">
    <property type="protein sequence ID" value="PKR54248.1"/>
    <property type="molecule type" value="Genomic_DNA"/>
</dbReference>
<protein>
    <submittedName>
        <fullName evidence="2">Uncharacterized protein</fullName>
    </submittedName>
</protein>
<feature type="compositionally biased region" description="Basic and acidic residues" evidence="1">
    <location>
        <begin position="64"/>
        <end position="77"/>
    </location>
</feature>
<dbReference type="Proteomes" id="UP000233597">
    <property type="component" value="Unassembled WGS sequence"/>
</dbReference>
<comment type="caution">
    <text evidence="2">The sequence shown here is derived from an EMBL/GenBank/DDBJ whole genome shotgun (WGS) entry which is preliminary data.</text>
</comment>
<evidence type="ECO:0000313" key="2">
    <source>
        <dbReference type="EMBL" id="PKR54248.1"/>
    </source>
</evidence>
<organism evidence="2 3">
    <name type="scientific">Thalassospira marina</name>
    <dbReference type="NCBI Taxonomy" id="2048283"/>
    <lineage>
        <taxon>Bacteria</taxon>
        <taxon>Pseudomonadati</taxon>
        <taxon>Pseudomonadota</taxon>
        <taxon>Alphaproteobacteria</taxon>
        <taxon>Rhodospirillales</taxon>
        <taxon>Thalassospiraceae</taxon>
        <taxon>Thalassospira</taxon>
    </lineage>
</organism>
<name>A0A2N3KUQ2_9PROT</name>
<proteinExistence type="predicted"/>
<evidence type="ECO:0000313" key="3">
    <source>
        <dbReference type="Proteomes" id="UP000233597"/>
    </source>
</evidence>
<accession>A0A2N3KUQ2</accession>
<dbReference type="AlphaFoldDB" id="A0A2N3KUQ2"/>
<sequence length="77" mass="8665">MNTAKERESRMAALKEATKDFQDAVETLRKSSNPKDREVAEQMLKRAGYTKDGNGVFTPPSHPDSPDHSPKPENHQE</sequence>
<reference evidence="2 3" key="1">
    <citation type="submission" date="2017-09" db="EMBL/GenBank/DDBJ databases">
        <title>Biodiversity and function of Thalassospira species in the particle-attached aromatic-hydrocarbon-degrading consortia from the surface seawater of the South China Sea.</title>
        <authorList>
            <person name="Dong C."/>
            <person name="Liu R."/>
            <person name="Shao Z."/>
        </authorList>
    </citation>
    <scope>NUCLEOTIDE SEQUENCE [LARGE SCALE GENOMIC DNA]</scope>
    <source>
        <strain evidence="2 3">CSC1P2</strain>
    </source>
</reference>
<gene>
    <name evidence="2" type="ORF">COO20_08860</name>
</gene>
<feature type="region of interest" description="Disordered" evidence="1">
    <location>
        <begin position="45"/>
        <end position="77"/>
    </location>
</feature>
<evidence type="ECO:0000256" key="1">
    <source>
        <dbReference type="SAM" id="MobiDB-lite"/>
    </source>
</evidence>